<keyword evidence="2" id="KW-1185">Reference proteome</keyword>
<protein>
    <recommendedName>
        <fullName evidence="3">PD-(D/E)XK nuclease superfamily protein</fullName>
    </recommendedName>
</protein>
<comment type="caution">
    <text evidence="1">The sequence shown here is derived from an EMBL/GenBank/DDBJ whole genome shotgun (WGS) entry which is preliminary data.</text>
</comment>
<reference evidence="2" key="1">
    <citation type="journal article" date="2019" name="Int. J. Syst. Evol. Microbiol.">
        <title>The Global Catalogue of Microorganisms (GCM) 10K type strain sequencing project: providing services to taxonomists for standard genome sequencing and annotation.</title>
        <authorList>
            <consortium name="The Broad Institute Genomics Platform"/>
            <consortium name="The Broad Institute Genome Sequencing Center for Infectious Disease"/>
            <person name="Wu L."/>
            <person name="Ma J."/>
        </authorList>
    </citation>
    <scope>NUCLEOTIDE SEQUENCE [LARGE SCALE GENOMIC DNA]</scope>
    <source>
        <strain evidence="2">JCM 31319</strain>
    </source>
</reference>
<name>A0ABW3SJS3_9BACT</name>
<organism evidence="1 2">
    <name type="scientific">Pontibacter rugosus</name>
    <dbReference type="NCBI Taxonomy" id="1745966"/>
    <lineage>
        <taxon>Bacteria</taxon>
        <taxon>Pseudomonadati</taxon>
        <taxon>Bacteroidota</taxon>
        <taxon>Cytophagia</taxon>
        <taxon>Cytophagales</taxon>
        <taxon>Hymenobacteraceae</taxon>
        <taxon>Pontibacter</taxon>
    </lineage>
</organism>
<accession>A0ABW3SJS3</accession>
<dbReference type="EMBL" id="JBHTLD010000007">
    <property type="protein sequence ID" value="MFD1184889.1"/>
    <property type="molecule type" value="Genomic_DNA"/>
</dbReference>
<sequence length="221" mass="26069">MRFLEKDLEDIIYNHKEVCSEKGLLECYPSEYSHLFRQVNLGKYGVADLISVDVIQNRPTRTIKGRHCHYHRTLSIYIIECKLNEVNVAAYLQAKRYKTAIQELLQRYNLKNTKVDIKVVLVGGSLDEGSDFVFQLNDDHKCTVYTYAYGPNGIEFTDQDKGWRYTAGMSSRCQSDAPYYIRSVLKKSIIEWEKQRKEEEESFREFCKMRDMEELQDKKKD</sequence>
<gene>
    <name evidence="1" type="ORF">ACFQ2O_01640</name>
</gene>
<evidence type="ECO:0008006" key="3">
    <source>
        <dbReference type="Google" id="ProtNLM"/>
    </source>
</evidence>
<dbReference type="RefSeq" id="WP_377522390.1">
    <property type="nucleotide sequence ID" value="NZ_JBHTLD010000007.1"/>
</dbReference>
<evidence type="ECO:0000313" key="1">
    <source>
        <dbReference type="EMBL" id="MFD1184889.1"/>
    </source>
</evidence>
<evidence type="ECO:0000313" key="2">
    <source>
        <dbReference type="Proteomes" id="UP001597094"/>
    </source>
</evidence>
<dbReference type="Proteomes" id="UP001597094">
    <property type="component" value="Unassembled WGS sequence"/>
</dbReference>
<proteinExistence type="predicted"/>